<dbReference type="InterPro" id="IPR054211">
    <property type="entry name" value="DUF6918"/>
</dbReference>
<reference evidence="1 2" key="1">
    <citation type="submission" date="2020-08" db="EMBL/GenBank/DDBJ databases">
        <title>Sequencing the genomes of 1000 actinobacteria strains.</title>
        <authorList>
            <person name="Klenk H.-P."/>
        </authorList>
    </citation>
    <scope>NUCLEOTIDE SEQUENCE [LARGE SCALE GENOMIC DNA]</scope>
    <source>
        <strain evidence="1 2">DSM 45258</strain>
    </source>
</reference>
<gene>
    <name evidence="1" type="ORF">FHU29_003280</name>
</gene>
<dbReference type="RefSeq" id="WP_064441444.1">
    <property type="nucleotide sequence ID" value="NZ_BDDI01000014.1"/>
</dbReference>
<keyword evidence="2" id="KW-1185">Reference proteome</keyword>
<organism evidence="1 2">
    <name type="scientific">Hoyosella altamirensis</name>
    <dbReference type="NCBI Taxonomy" id="616997"/>
    <lineage>
        <taxon>Bacteria</taxon>
        <taxon>Bacillati</taxon>
        <taxon>Actinomycetota</taxon>
        <taxon>Actinomycetes</taxon>
        <taxon>Mycobacteriales</taxon>
        <taxon>Hoyosellaceae</taxon>
        <taxon>Hoyosella</taxon>
    </lineage>
</organism>
<name>A0A839RSH1_9ACTN</name>
<dbReference type="Pfam" id="PF21893">
    <property type="entry name" value="DUF6918"/>
    <property type="match status" value="1"/>
</dbReference>
<evidence type="ECO:0000313" key="2">
    <source>
        <dbReference type="Proteomes" id="UP000567922"/>
    </source>
</evidence>
<dbReference type="AlphaFoldDB" id="A0A839RSH1"/>
<dbReference type="OrthoDB" id="530636at2"/>
<proteinExistence type="predicted"/>
<evidence type="ECO:0000313" key="1">
    <source>
        <dbReference type="EMBL" id="MBB3038811.1"/>
    </source>
</evidence>
<protein>
    <submittedName>
        <fullName evidence="1">Uncharacterized protein</fullName>
    </submittedName>
</protein>
<accession>A0A839RSH1</accession>
<sequence length="151" mass="16461">MAGSLRDVLLSDENRDAFVADARTVLDEEVRAKRGPTGVMLKGAYKTVNAVHATFVNSVIRVLLPDFLEQLQPHWDAFTSAGERDFGTFLAGRGDEAADELLAIVDRRAEASAYRSIAKLYGQLRGQAHKHVVQALPRVGTLIQRGMAAAD</sequence>
<dbReference type="EMBL" id="JACHWS010000003">
    <property type="protein sequence ID" value="MBB3038811.1"/>
    <property type="molecule type" value="Genomic_DNA"/>
</dbReference>
<dbReference type="Proteomes" id="UP000567922">
    <property type="component" value="Unassembled WGS sequence"/>
</dbReference>
<comment type="caution">
    <text evidence="1">The sequence shown here is derived from an EMBL/GenBank/DDBJ whole genome shotgun (WGS) entry which is preliminary data.</text>
</comment>